<evidence type="ECO:0000313" key="3">
    <source>
        <dbReference type="Proteomes" id="UP000502677"/>
    </source>
</evidence>
<organism evidence="1 3">
    <name type="scientific">Leucobacter viscericola</name>
    <dbReference type="NCBI Taxonomy" id="2714935"/>
    <lineage>
        <taxon>Bacteria</taxon>
        <taxon>Bacillati</taxon>
        <taxon>Actinomycetota</taxon>
        <taxon>Actinomycetes</taxon>
        <taxon>Micrococcales</taxon>
        <taxon>Microbacteriaceae</taxon>
        <taxon>Leucobacter</taxon>
    </lineage>
</organism>
<dbReference type="InterPro" id="IPR046075">
    <property type="entry name" value="DUF6093"/>
</dbReference>
<dbReference type="EMBL" id="CP049863">
    <property type="protein sequence ID" value="QIK64586.1"/>
    <property type="molecule type" value="Genomic_DNA"/>
</dbReference>
<evidence type="ECO:0000313" key="2">
    <source>
        <dbReference type="EMBL" id="QIK64586.1"/>
    </source>
</evidence>
<dbReference type="RefSeq" id="WP_166287236.1">
    <property type="nucleotide sequence ID" value="NZ_CP049863.1"/>
</dbReference>
<accession>A0A6G7XB27</accession>
<dbReference type="EMBL" id="CP049863">
    <property type="protein sequence ID" value="QIK61804.1"/>
    <property type="molecule type" value="Genomic_DNA"/>
</dbReference>
<dbReference type="Proteomes" id="UP000502677">
    <property type="component" value="Chromosome"/>
</dbReference>
<dbReference type="KEGG" id="lvi:G7068_00195"/>
<dbReference type="KEGG" id="lvi:G7068_16185"/>
<evidence type="ECO:0000313" key="1">
    <source>
        <dbReference type="EMBL" id="QIK61804.1"/>
    </source>
</evidence>
<proteinExistence type="predicted"/>
<sequence length="137" mass="15266">MGLPALGVNAWQEDVENVAAQFRKAVISIFDSTQEDASGNPTAIISRRPARVQQVRNPSISHDSGQQLVKRPFQFEIELRPTDPIIRKDMLIRVHFADRDPNLCHYGFTVTDSVNSSEAALRTINTLTELAVLPVMP</sequence>
<dbReference type="Pfam" id="PF19586">
    <property type="entry name" value="DUF6093"/>
    <property type="match status" value="1"/>
</dbReference>
<name>A0A6G7XB27_9MICO</name>
<keyword evidence="3" id="KW-1185">Reference proteome</keyword>
<gene>
    <name evidence="1" type="ORF">G7068_00195</name>
    <name evidence="2" type="ORF">G7068_16185</name>
</gene>
<protein>
    <submittedName>
        <fullName evidence="1">Uncharacterized protein</fullName>
    </submittedName>
</protein>
<dbReference type="AlphaFoldDB" id="A0A6G7XB27"/>
<reference evidence="1 3" key="1">
    <citation type="submission" date="2020-03" db="EMBL/GenBank/DDBJ databases">
        <title>Leucobacter sp. nov., isolated from beetles.</title>
        <authorList>
            <person name="Hyun D.-W."/>
            <person name="Bae J.-W."/>
        </authorList>
    </citation>
    <scope>NUCLEOTIDE SEQUENCE [LARGE SCALE GENOMIC DNA]</scope>
    <source>
        <strain evidence="1 3">HDW9C</strain>
    </source>
</reference>